<dbReference type="GO" id="GO:0015293">
    <property type="term" value="F:symporter activity"/>
    <property type="evidence" value="ECO:0007669"/>
    <property type="project" value="UniProtKB-KW"/>
</dbReference>
<keyword evidence="6" id="KW-0769">Symport</keyword>
<dbReference type="PROSITE" id="PS00610">
    <property type="entry name" value="NA_NEUROTRAN_SYMP_1"/>
    <property type="match status" value="1"/>
</dbReference>
<organism evidence="8 9">
    <name type="scientific">Thiosulfatimonas sediminis</name>
    <dbReference type="NCBI Taxonomy" id="2675054"/>
    <lineage>
        <taxon>Bacteria</taxon>
        <taxon>Pseudomonadati</taxon>
        <taxon>Pseudomonadota</taxon>
        <taxon>Gammaproteobacteria</taxon>
        <taxon>Thiotrichales</taxon>
        <taxon>Piscirickettsiaceae</taxon>
        <taxon>Thiosulfatimonas</taxon>
    </lineage>
</organism>
<dbReference type="RefSeq" id="WP_173271908.1">
    <property type="nucleotide sequence ID" value="NZ_AP021889.1"/>
</dbReference>
<evidence type="ECO:0000313" key="9">
    <source>
        <dbReference type="Proteomes" id="UP000501726"/>
    </source>
</evidence>
<dbReference type="PRINTS" id="PR00176">
    <property type="entry name" value="NANEUSMPORT"/>
</dbReference>
<feature type="transmembrane region" description="Helical" evidence="7">
    <location>
        <begin position="218"/>
        <end position="245"/>
    </location>
</feature>
<dbReference type="Gene3D" id="1.20.1740.10">
    <property type="entry name" value="Amino acid/polyamine transporter I"/>
    <property type="match status" value="1"/>
</dbReference>
<evidence type="ECO:0000256" key="1">
    <source>
        <dbReference type="ARBA" id="ARBA00004141"/>
    </source>
</evidence>
<feature type="transmembrane region" description="Helical" evidence="7">
    <location>
        <begin position="431"/>
        <end position="450"/>
    </location>
</feature>
<proteinExistence type="inferred from homology"/>
<evidence type="ECO:0000256" key="4">
    <source>
        <dbReference type="ARBA" id="ARBA00022989"/>
    </source>
</evidence>
<feature type="transmembrane region" description="Helical" evidence="7">
    <location>
        <begin position="152"/>
        <end position="171"/>
    </location>
</feature>
<dbReference type="Pfam" id="PF00209">
    <property type="entry name" value="SNF"/>
    <property type="match status" value="2"/>
</dbReference>
<evidence type="ECO:0000313" key="8">
    <source>
        <dbReference type="EMBL" id="BBP45841.1"/>
    </source>
</evidence>
<gene>
    <name evidence="8" type="ORF">THMIRHAS_12140</name>
</gene>
<feature type="transmembrane region" description="Helical" evidence="7">
    <location>
        <begin position="305"/>
        <end position="328"/>
    </location>
</feature>
<keyword evidence="3 6" id="KW-0812">Transmembrane</keyword>
<keyword evidence="2 6" id="KW-0813">Transport</keyword>
<dbReference type="CDD" id="cd10336">
    <property type="entry name" value="SLC6sbd_Tyt1-Like"/>
    <property type="match status" value="1"/>
</dbReference>
<name>A0A6F8PUN4_9GAMM</name>
<comment type="subcellular location">
    <subcellularLocation>
        <location evidence="1">Membrane</location>
        <topology evidence="1">Multi-pass membrane protein</topology>
    </subcellularLocation>
</comment>
<feature type="transmembrane region" description="Helical" evidence="7">
    <location>
        <begin position="388"/>
        <end position="410"/>
    </location>
</feature>
<sequence length="478" mass="52200">MQQGKVSPVSWSSQTVFILAAIGSAVGLGNIWKFPYITGENGGGAFVLVYLAAIVLIGLPILLAELILGRSAKANPVQGMGYLAAQFKASRWWWLLGLNGVLAGALILSFYTVIAGWAVAYFVSSAQGAFINISSSEVGAHFDKLLLNPWELLLWHTIFSLVTIFIVARGIRSGIEKAISWMMPGLFLILLVLLGYATTTGAFGQSFHFLFNPDFAKLSWQGVLVAIGHAFFTLSIGMSAMMVYGSYLDEKASLVKAAIWIAIADTVIAIMAALVIFSIVFANSLEPAVGPGLLFQTLPVAFGQMWGGWLFGTLFFALVIIAALSSAISLIEPALSWLEQRWQIRRAPAAWALGGLIWLIGIASVLSFNHWKSFSLLGDRNIFDTLDFITTNIMLPLGGLMMSLFVAWVMDKETRRSQLNLNSTFERALVFDLKWIAPVAIALVFAVNLLSAPTSYLLVFGFVLLYGVYIWISHYPKD</sequence>
<dbReference type="InterPro" id="IPR000175">
    <property type="entry name" value="Na/ntran_symport"/>
</dbReference>
<evidence type="ECO:0000256" key="6">
    <source>
        <dbReference type="RuleBase" id="RU003732"/>
    </source>
</evidence>
<feature type="transmembrane region" description="Helical" evidence="7">
    <location>
        <begin position="92"/>
        <end position="120"/>
    </location>
</feature>
<dbReference type="AlphaFoldDB" id="A0A6F8PUN4"/>
<dbReference type="KEGG" id="tse:THMIRHAS_12140"/>
<comment type="similarity">
    <text evidence="6">Belongs to the sodium:neurotransmitter symporter (SNF) (TC 2.A.22) family.</text>
</comment>
<feature type="transmembrane region" description="Helical" evidence="7">
    <location>
        <begin position="349"/>
        <end position="368"/>
    </location>
</feature>
<feature type="transmembrane region" description="Helical" evidence="7">
    <location>
        <begin position="257"/>
        <end position="285"/>
    </location>
</feature>
<evidence type="ECO:0000256" key="7">
    <source>
        <dbReference type="SAM" id="Phobius"/>
    </source>
</evidence>
<dbReference type="NCBIfam" id="NF037979">
    <property type="entry name" value="Na_transp"/>
    <property type="match status" value="1"/>
</dbReference>
<dbReference type="EMBL" id="AP021889">
    <property type="protein sequence ID" value="BBP45841.1"/>
    <property type="molecule type" value="Genomic_DNA"/>
</dbReference>
<keyword evidence="5 7" id="KW-0472">Membrane</keyword>
<dbReference type="InterPro" id="IPR047218">
    <property type="entry name" value="YocR/YhdH-like"/>
</dbReference>
<keyword evidence="4 7" id="KW-1133">Transmembrane helix</keyword>
<keyword evidence="9" id="KW-1185">Reference proteome</keyword>
<feature type="transmembrane region" description="Helical" evidence="7">
    <location>
        <begin position="12"/>
        <end position="32"/>
    </location>
</feature>
<evidence type="ECO:0000256" key="2">
    <source>
        <dbReference type="ARBA" id="ARBA00022448"/>
    </source>
</evidence>
<feature type="transmembrane region" description="Helical" evidence="7">
    <location>
        <begin position="178"/>
        <end position="198"/>
    </location>
</feature>
<feature type="transmembrane region" description="Helical" evidence="7">
    <location>
        <begin position="456"/>
        <end position="472"/>
    </location>
</feature>
<dbReference type="PANTHER" id="PTHR42948">
    <property type="entry name" value="TRANSPORTER"/>
    <property type="match status" value="1"/>
</dbReference>
<reference evidence="9" key="1">
    <citation type="submission" date="2019-11" db="EMBL/GenBank/DDBJ databases">
        <title>Isolation and characterization of two novel species in the genus Thiomicrorhabdus.</title>
        <authorList>
            <person name="Mochizuki J."/>
            <person name="Kojima H."/>
            <person name="Fukui M."/>
        </authorList>
    </citation>
    <scope>NUCLEOTIDE SEQUENCE [LARGE SCALE GENOMIC DNA]</scope>
    <source>
        <strain evidence="9">aks77</strain>
    </source>
</reference>
<dbReference type="Proteomes" id="UP000501726">
    <property type="component" value="Chromosome"/>
</dbReference>
<evidence type="ECO:0000256" key="3">
    <source>
        <dbReference type="ARBA" id="ARBA00022692"/>
    </source>
</evidence>
<accession>A0A6F8PUN4</accession>
<feature type="transmembrane region" description="Helical" evidence="7">
    <location>
        <begin position="44"/>
        <end position="68"/>
    </location>
</feature>
<dbReference type="PANTHER" id="PTHR42948:SF1">
    <property type="entry name" value="TRANSPORTER"/>
    <property type="match status" value="1"/>
</dbReference>
<evidence type="ECO:0000256" key="5">
    <source>
        <dbReference type="ARBA" id="ARBA00023136"/>
    </source>
</evidence>
<dbReference type="GO" id="GO:0016020">
    <property type="term" value="C:membrane"/>
    <property type="evidence" value="ECO:0007669"/>
    <property type="project" value="UniProtKB-SubCell"/>
</dbReference>
<dbReference type="SUPFAM" id="SSF161070">
    <property type="entry name" value="SNF-like"/>
    <property type="match status" value="1"/>
</dbReference>
<protein>
    <recommendedName>
        <fullName evidence="6">Transporter</fullName>
    </recommendedName>
</protein>
<dbReference type="InterPro" id="IPR037272">
    <property type="entry name" value="SNS_sf"/>
</dbReference>
<dbReference type="PROSITE" id="PS50267">
    <property type="entry name" value="NA_NEUROTRAN_SYMP_3"/>
    <property type="match status" value="1"/>
</dbReference>